<dbReference type="PRINTS" id="PR00081">
    <property type="entry name" value="GDHRDH"/>
</dbReference>
<dbReference type="InterPro" id="IPR020904">
    <property type="entry name" value="Sc_DH/Rdtase_CS"/>
</dbReference>
<organism evidence="5 6">
    <name type="scientific">Deinococcus rufus</name>
    <dbReference type="NCBI Taxonomy" id="2136097"/>
    <lineage>
        <taxon>Bacteria</taxon>
        <taxon>Thermotogati</taxon>
        <taxon>Deinococcota</taxon>
        <taxon>Deinococci</taxon>
        <taxon>Deinococcales</taxon>
        <taxon>Deinococcaceae</taxon>
        <taxon>Deinococcus</taxon>
    </lineage>
</organism>
<dbReference type="NCBIfam" id="NF005214">
    <property type="entry name" value="PRK06701.1"/>
    <property type="match status" value="1"/>
</dbReference>
<keyword evidence="6" id="KW-1185">Reference proteome</keyword>
<dbReference type="CDD" id="cd05355">
    <property type="entry name" value="SDR_c1"/>
    <property type="match status" value="1"/>
</dbReference>
<sequence>MTPSTPETAATRDLPTALPAETQAQQPGHETEMGLTPVVIRDGYRGSGRLTGKVALITGGDSGIGRAVAVHFAREGADVAIVYLDEHGDARATLQMVETEGRRGLLIPGDIGDPAFCRHAVEHAVGALGGLNILVNNAAEQHPQKAITDITPEQLERTFRTNIFAMFYLVQAALPHLQRGDAIINTTSVTAYRGSPQLLDYSSTKGAIVAFTRSLSGNLAETGVRVNAVAPGPIWTPLIPSTFDAEHVGAFGQDTPLGRPGQPSEVAPAYVYLASEDSSYVTGQVIHPNGGDVVNA</sequence>
<dbReference type="PANTHER" id="PTHR48107">
    <property type="entry name" value="NADPH-DEPENDENT ALDEHYDE REDUCTASE-LIKE PROTEIN, CHLOROPLASTIC-RELATED"/>
    <property type="match status" value="1"/>
</dbReference>
<gene>
    <name evidence="5" type="ORF">ACFOSB_14905</name>
</gene>
<dbReference type="PROSITE" id="PS00061">
    <property type="entry name" value="ADH_SHORT"/>
    <property type="match status" value="1"/>
</dbReference>
<dbReference type="PRINTS" id="PR00080">
    <property type="entry name" value="SDRFAMILY"/>
</dbReference>
<dbReference type="RefSeq" id="WP_380102535.1">
    <property type="nucleotide sequence ID" value="NZ_JBHRZG010000022.1"/>
</dbReference>
<comment type="similarity">
    <text evidence="1">Belongs to the short-chain dehydrogenases/reductases (SDR) family.</text>
</comment>
<comment type="caution">
    <text evidence="5">The sequence shown here is derived from an EMBL/GenBank/DDBJ whole genome shotgun (WGS) entry which is preliminary data.</text>
</comment>
<dbReference type="Gene3D" id="3.40.50.720">
    <property type="entry name" value="NAD(P)-binding Rossmann-like Domain"/>
    <property type="match status" value="1"/>
</dbReference>
<dbReference type="Pfam" id="PF13561">
    <property type="entry name" value="adh_short_C2"/>
    <property type="match status" value="1"/>
</dbReference>
<feature type="domain" description="Ketoreductase" evidence="4">
    <location>
        <begin position="53"/>
        <end position="234"/>
    </location>
</feature>
<dbReference type="InterPro" id="IPR057326">
    <property type="entry name" value="KR_dom"/>
</dbReference>
<dbReference type="PANTHER" id="PTHR48107:SF16">
    <property type="entry name" value="NADPH-DEPENDENT ALDEHYDE REDUCTASE 1, CHLOROPLASTIC"/>
    <property type="match status" value="1"/>
</dbReference>
<reference evidence="6" key="1">
    <citation type="journal article" date="2019" name="Int. J. Syst. Evol. Microbiol.">
        <title>The Global Catalogue of Microorganisms (GCM) 10K type strain sequencing project: providing services to taxonomists for standard genome sequencing and annotation.</title>
        <authorList>
            <consortium name="The Broad Institute Genomics Platform"/>
            <consortium name="The Broad Institute Genome Sequencing Center for Infectious Disease"/>
            <person name="Wu L."/>
            <person name="Ma J."/>
        </authorList>
    </citation>
    <scope>NUCLEOTIDE SEQUENCE [LARGE SCALE GENOMIC DNA]</scope>
    <source>
        <strain evidence="6">CCTCC AB 2017081</strain>
    </source>
</reference>
<evidence type="ECO:0000313" key="6">
    <source>
        <dbReference type="Proteomes" id="UP001595803"/>
    </source>
</evidence>
<dbReference type="SMART" id="SM00822">
    <property type="entry name" value="PKS_KR"/>
    <property type="match status" value="1"/>
</dbReference>
<evidence type="ECO:0000313" key="5">
    <source>
        <dbReference type="EMBL" id="MFC3834142.1"/>
    </source>
</evidence>
<evidence type="ECO:0000259" key="4">
    <source>
        <dbReference type="SMART" id="SM00822"/>
    </source>
</evidence>
<proteinExistence type="inferred from homology"/>
<accession>A0ABV7ZBU4</accession>
<evidence type="ECO:0000256" key="2">
    <source>
        <dbReference type="ARBA" id="ARBA00023002"/>
    </source>
</evidence>
<feature type="region of interest" description="Disordered" evidence="3">
    <location>
        <begin position="1"/>
        <end position="34"/>
    </location>
</feature>
<dbReference type="InterPro" id="IPR036291">
    <property type="entry name" value="NAD(P)-bd_dom_sf"/>
</dbReference>
<evidence type="ECO:0000256" key="3">
    <source>
        <dbReference type="SAM" id="MobiDB-lite"/>
    </source>
</evidence>
<keyword evidence="2" id="KW-0560">Oxidoreductase</keyword>
<evidence type="ECO:0000256" key="1">
    <source>
        <dbReference type="ARBA" id="ARBA00006484"/>
    </source>
</evidence>
<protein>
    <submittedName>
        <fullName evidence="5">SDR family oxidoreductase</fullName>
    </submittedName>
</protein>
<name>A0ABV7ZBU4_9DEIO</name>
<dbReference type="EMBL" id="JBHRZG010000022">
    <property type="protein sequence ID" value="MFC3834142.1"/>
    <property type="molecule type" value="Genomic_DNA"/>
</dbReference>
<dbReference type="Proteomes" id="UP001595803">
    <property type="component" value="Unassembled WGS sequence"/>
</dbReference>
<dbReference type="InterPro" id="IPR002347">
    <property type="entry name" value="SDR_fam"/>
</dbReference>
<dbReference type="SUPFAM" id="SSF51735">
    <property type="entry name" value="NAD(P)-binding Rossmann-fold domains"/>
    <property type="match status" value="1"/>
</dbReference>